<proteinExistence type="predicted"/>
<gene>
    <name evidence="2" type="ORF">GCM10023186_30910</name>
</gene>
<evidence type="ECO:0000256" key="1">
    <source>
        <dbReference type="SAM" id="SignalP"/>
    </source>
</evidence>
<name>A0ABP8J7F1_9BACT</name>
<organism evidence="2 3">
    <name type="scientific">Hymenobacter koreensis</name>
    <dbReference type="NCBI Taxonomy" id="1084523"/>
    <lineage>
        <taxon>Bacteria</taxon>
        <taxon>Pseudomonadati</taxon>
        <taxon>Bacteroidota</taxon>
        <taxon>Cytophagia</taxon>
        <taxon>Cytophagales</taxon>
        <taxon>Hymenobacteraceae</taxon>
        <taxon>Hymenobacter</taxon>
    </lineage>
</organism>
<feature type="chain" id="PRO_5045825311" evidence="1">
    <location>
        <begin position="21"/>
        <end position="286"/>
    </location>
</feature>
<dbReference type="SUPFAM" id="SSF48452">
    <property type="entry name" value="TPR-like"/>
    <property type="match status" value="1"/>
</dbReference>
<accession>A0ABP8J7F1</accession>
<dbReference type="EMBL" id="BAABHA010000010">
    <property type="protein sequence ID" value="GAA4386352.1"/>
    <property type="molecule type" value="Genomic_DNA"/>
</dbReference>
<dbReference type="RefSeq" id="WP_345225722.1">
    <property type="nucleotide sequence ID" value="NZ_BAABHA010000010.1"/>
</dbReference>
<sequence length="286" mass="32059">MPRILSFLAGSLLLCSVATAQEFPQPQASPHAVVTQTIGLTEVTVDYHAPNVKGRKVWGNLVPYGQIWRAGANENTLITFSDSVRVGGKPVPAGKYSLFVLPLADEEWQLVLNKVTTHWGAEGYDEKNDVARFPVLPETAPMRETLNYWFSDVRPGTARLNLSWEERTISVSIRTDVNTQVLRAMRKAVAEKPNNPQLLAQAAEYLIQNQLEGELALRYINQAIELNNTYANNWLKAKLLAQKEDYTTAVAFARRAIKLGDKDDESFKTQLPSMRAVLTQWQAKAY</sequence>
<dbReference type="Gene3D" id="1.25.40.10">
    <property type="entry name" value="Tetratricopeptide repeat domain"/>
    <property type="match status" value="1"/>
</dbReference>
<dbReference type="Proteomes" id="UP001500454">
    <property type="component" value="Unassembled WGS sequence"/>
</dbReference>
<evidence type="ECO:0000313" key="2">
    <source>
        <dbReference type="EMBL" id="GAA4386352.1"/>
    </source>
</evidence>
<keyword evidence="1" id="KW-0732">Signal</keyword>
<evidence type="ECO:0000313" key="3">
    <source>
        <dbReference type="Proteomes" id="UP001500454"/>
    </source>
</evidence>
<dbReference type="InterPro" id="IPR011990">
    <property type="entry name" value="TPR-like_helical_dom_sf"/>
</dbReference>
<reference evidence="3" key="1">
    <citation type="journal article" date="2019" name="Int. J. Syst. Evol. Microbiol.">
        <title>The Global Catalogue of Microorganisms (GCM) 10K type strain sequencing project: providing services to taxonomists for standard genome sequencing and annotation.</title>
        <authorList>
            <consortium name="The Broad Institute Genomics Platform"/>
            <consortium name="The Broad Institute Genome Sequencing Center for Infectious Disease"/>
            <person name="Wu L."/>
            <person name="Ma J."/>
        </authorList>
    </citation>
    <scope>NUCLEOTIDE SEQUENCE [LARGE SCALE GENOMIC DNA]</scope>
    <source>
        <strain evidence="3">JCM 17924</strain>
    </source>
</reference>
<dbReference type="Pfam" id="PF11138">
    <property type="entry name" value="DUF2911"/>
    <property type="match status" value="1"/>
</dbReference>
<comment type="caution">
    <text evidence="2">The sequence shown here is derived from an EMBL/GenBank/DDBJ whole genome shotgun (WGS) entry which is preliminary data.</text>
</comment>
<feature type="signal peptide" evidence="1">
    <location>
        <begin position="1"/>
        <end position="20"/>
    </location>
</feature>
<protein>
    <submittedName>
        <fullName evidence="2">DUF2911 domain-containing protein</fullName>
    </submittedName>
</protein>
<dbReference type="InterPro" id="IPR021314">
    <property type="entry name" value="DUF2911"/>
</dbReference>
<keyword evidence="3" id="KW-1185">Reference proteome</keyword>